<dbReference type="Pfam" id="PF04248">
    <property type="entry name" value="NTP_transf_9"/>
    <property type="match status" value="1"/>
</dbReference>
<dbReference type="Proteomes" id="UP000054144">
    <property type="component" value="Unassembled WGS sequence"/>
</dbReference>
<sequence length="248" mass="28720">MIKELWTLPHVEPCYKRIRVLFAGIYVVDTYSAKLVWLARERPPVYFFPESELPMWYLSLNESKSDHRMRVYDMHAGFRSAAAAVRAYCAAENDPLLAGLFTINFADMDAWFEEEEQIFVHPKDPYTRVDVLQSSRHVRVTANGVELADTHTPRLVTETGLPPRFYISKLDCRFDNLTNSSRTSQCPYKGETNYLHMRTETGVTIEDVAWCYRHTTPECAGIRGYVAFDEDKVNVEVHNTLQTPIQRK</sequence>
<accession>A0A0D6ZYI2</accession>
<dbReference type="EMBL" id="KN882153">
    <property type="protein sequence ID" value="KIY42842.1"/>
    <property type="molecule type" value="Genomic_DNA"/>
</dbReference>
<dbReference type="PANTHER" id="PTHR34310">
    <property type="entry name" value="DUF427 DOMAIN PROTEIN (AFU_ORTHOLOGUE AFUA_3G02220)"/>
    <property type="match status" value="1"/>
</dbReference>
<dbReference type="OrthoDB" id="18996at2759"/>
<reference evidence="2 3" key="1">
    <citation type="journal article" date="2015" name="Fungal Genet. Biol.">
        <title>Evolution of novel wood decay mechanisms in Agaricales revealed by the genome sequences of Fistulina hepatica and Cylindrobasidium torrendii.</title>
        <authorList>
            <person name="Floudas D."/>
            <person name="Held B.W."/>
            <person name="Riley R."/>
            <person name="Nagy L.G."/>
            <person name="Koehler G."/>
            <person name="Ransdell A.S."/>
            <person name="Younus H."/>
            <person name="Chow J."/>
            <person name="Chiniquy J."/>
            <person name="Lipzen A."/>
            <person name="Tritt A."/>
            <person name="Sun H."/>
            <person name="Haridas S."/>
            <person name="LaButti K."/>
            <person name="Ohm R.A."/>
            <person name="Kues U."/>
            <person name="Blanchette R.A."/>
            <person name="Grigoriev I.V."/>
            <person name="Minto R.E."/>
            <person name="Hibbett D.S."/>
        </authorList>
    </citation>
    <scope>NUCLEOTIDE SEQUENCE [LARGE SCALE GENOMIC DNA]</scope>
    <source>
        <strain evidence="2 3">ATCC 64428</strain>
    </source>
</reference>
<gene>
    <name evidence="2" type="ORF">FISHEDRAFT_54638</name>
</gene>
<dbReference type="InterPro" id="IPR007361">
    <property type="entry name" value="DUF427"/>
</dbReference>
<evidence type="ECO:0000313" key="2">
    <source>
        <dbReference type="EMBL" id="KIY42842.1"/>
    </source>
</evidence>
<dbReference type="PANTHER" id="PTHR34310:SF9">
    <property type="entry name" value="BLR5716 PROTEIN"/>
    <property type="match status" value="1"/>
</dbReference>
<organism evidence="2 3">
    <name type="scientific">Fistulina hepatica ATCC 64428</name>
    <dbReference type="NCBI Taxonomy" id="1128425"/>
    <lineage>
        <taxon>Eukaryota</taxon>
        <taxon>Fungi</taxon>
        <taxon>Dikarya</taxon>
        <taxon>Basidiomycota</taxon>
        <taxon>Agaricomycotina</taxon>
        <taxon>Agaricomycetes</taxon>
        <taxon>Agaricomycetidae</taxon>
        <taxon>Agaricales</taxon>
        <taxon>Fistulinaceae</taxon>
        <taxon>Fistulina</taxon>
    </lineage>
</organism>
<dbReference type="AlphaFoldDB" id="A0A0D6ZYI2"/>
<name>A0A0D6ZYI2_9AGAR</name>
<feature type="domain" description="DUF427" evidence="1">
    <location>
        <begin position="138"/>
        <end position="230"/>
    </location>
</feature>
<evidence type="ECO:0000259" key="1">
    <source>
        <dbReference type="Pfam" id="PF04248"/>
    </source>
</evidence>
<dbReference type="Gene3D" id="2.170.150.40">
    <property type="entry name" value="Domain of unknown function (DUF427)"/>
    <property type="match status" value="1"/>
</dbReference>
<dbReference type="InterPro" id="IPR038694">
    <property type="entry name" value="DUF427_sf"/>
</dbReference>
<proteinExistence type="predicted"/>
<protein>
    <submittedName>
        <fullName evidence="2">DUF427-domain-containing protein</fullName>
    </submittedName>
</protein>
<keyword evidence="3" id="KW-1185">Reference proteome</keyword>
<evidence type="ECO:0000313" key="3">
    <source>
        <dbReference type="Proteomes" id="UP000054144"/>
    </source>
</evidence>